<dbReference type="InterPro" id="IPR010105">
    <property type="entry name" value="TonB_sidphr_rcpt"/>
</dbReference>
<dbReference type="PANTHER" id="PTHR32552">
    <property type="entry name" value="FERRICHROME IRON RECEPTOR-RELATED"/>
    <property type="match status" value="1"/>
</dbReference>
<dbReference type="NCBIfam" id="TIGR01783">
    <property type="entry name" value="TonB-siderophor"/>
    <property type="match status" value="1"/>
</dbReference>
<evidence type="ECO:0000256" key="12">
    <source>
        <dbReference type="ARBA" id="ARBA00023170"/>
    </source>
</evidence>
<evidence type="ECO:0000256" key="13">
    <source>
        <dbReference type="ARBA" id="ARBA00023237"/>
    </source>
</evidence>
<dbReference type="SMART" id="SM00965">
    <property type="entry name" value="STN"/>
    <property type="match status" value="1"/>
</dbReference>
<dbReference type="PANTHER" id="PTHR32552:SF68">
    <property type="entry name" value="FERRICHROME OUTER MEMBRANE TRANSPORTER_PHAGE RECEPTOR"/>
    <property type="match status" value="1"/>
</dbReference>
<evidence type="ECO:0000313" key="18">
    <source>
        <dbReference type="Proteomes" id="UP000325755"/>
    </source>
</evidence>
<dbReference type="AlphaFoldDB" id="A0A5Q0BMU7"/>
<evidence type="ECO:0000256" key="8">
    <source>
        <dbReference type="ARBA" id="ARBA00023004"/>
    </source>
</evidence>
<evidence type="ECO:0000256" key="6">
    <source>
        <dbReference type="ARBA" id="ARBA00022692"/>
    </source>
</evidence>
<keyword evidence="7" id="KW-0732">Signal</keyword>
<keyword evidence="4 14" id="KW-1134">Transmembrane beta strand</keyword>
<dbReference type="InterPro" id="IPR000531">
    <property type="entry name" value="Beta-barrel_TonB"/>
</dbReference>
<comment type="similarity">
    <text evidence="2 14 15">Belongs to the TonB-dependent receptor family.</text>
</comment>
<keyword evidence="5" id="KW-0410">Iron transport</keyword>
<dbReference type="Pfam" id="PF00593">
    <property type="entry name" value="TonB_dep_Rec_b-barrel"/>
    <property type="match status" value="1"/>
</dbReference>
<dbReference type="InterPro" id="IPR036942">
    <property type="entry name" value="Beta-barrel_TonB_sf"/>
</dbReference>
<dbReference type="CDD" id="cd01347">
    <property type="entry name" value="ligand_gated_channel"/>
    <property type="match status" value="1"/>
</dbReference>
<dbReference type="GO" id="GO:0038023">
    <property type="term" value="F:signaling receptor activity"/>
    <property type="evidence" value="ECO:0007669"/>
    <property type="project" value="InterPro"/>
</dbReference>
<evidence type="ECO:0000256" key="14">
    <source>
        <dbReference type="PROSITE-ProRule" id="PRU01360"/>
    </source>
</evidence>
<keyword evidence="8" id="KW-0408">Iron</keyword>
<dbReference type="FunCoup" id="A0A5Q0BMU7">
    <property type="interactions" value="50"/>
</dbReference>
<keyword evidence="6 14" id="KW-0812">Transmembrane</keyword>
<dbReference type="GO" id="GO:0009279">
    <property type="term" value="C:cell outer membrane"/>
    <property type="evidence" value="ECO:0007669"/>
    <property type="project" value="UniProtKB-SubCell"/>
</dbReference>
<name>A0A5Q0BMU7_9GAMM</name>
<protein>
    <submittedName>
        <fullName evidence="17">TonB-dependent receptor</fullName>
    </submittedName>
</protein>
<evidence type="ECO:0000256" key="1">
    <source>
        <dbReference type="ARBA" id="ARBA00004571"/>
    </source>
</evidence>
<dbReference type="GO" id="GO:0015891">
    <property type="term" value="P:siderophore transport"/>
    <property type="evidence" value="ECO:0007669"/>
    <property type="project" value="InterPro"/>
</dbReference>
<accession>A0A5Q0BMU7</accession>
<dbReference type="Pfam" id="PF07660">
    <property type="entry name" value="STN"/>
    <property type="match status" value="1"/>
</dbReference>
<dbReference type="KEGG" id="mmob:F6R98_10920"/>
<comment type="subcellular location">
    <subcellularLocation>
        <location evidence="1 14">Cell outer membrane</location>
        <topology evidence="1 14">Multi-pass membrane protein</topology>
    </subcellularLocation>
</comment>
<proteinExistence type="inferred from homology"/>
<dbReference type="Gene3D" id="2.170.130.10">
    <property type="entry name" value="TonB-dependent receptor, plug domain"/>
    <property type="match status" value="1"/>
</dbReference>
<evidence type="ECO:0000256" key="15">
    <source>
        <dbReference type="RuleBase" id="RU003357"/>
    </source>
</evidence>
<reference evidence="17 18" key="1">
    <citation type="submission" date="2019-09" db="EMBL/GenBank/DDBJ databases">
        <title>Ecophysiology of the spiral-shaped methanotroph Methylospira mobilis as revealed by the complete genome sequence.</title>
        <authorList>
            <person name="Oshkin I.Y."/>
            <person name="Dedysh S.N."/>
            <person name="Miroshnikov K."/>
            <person name="Danilova O.V."/>
            <person name="Hakobyan A."/>
            <person name="Liesack W."/>
        </authorList>
    </citation>
    <scope>NUCLEOTIDE SEQUENCE [LARGE SCALE GENOMIC DNA]</scope>
    <source>
        <strain evidence="17 18">Shm1</strain>
    </source>
</reference>
<keyword evidence="9" id="KW-0406">Ion transport</keyword>
<dbReference type="InterPro" id="IPR011662">
    <property type="entry name" value="Secretin/TonB_short_N"/>
</dbReference>
<dbReference type="GO" id="GO:0015344">
    <property type="term" value="F:siderophore uptake transmembrane transporter activity"/>
    <property type="evidence" value="ECO:0007669"/>
    <property type="project" value="TreeGrafter"/>
</dbReference>
<keyword evidence="13 14" id="KW-0998">Cell outer membrane</keyword>
<evidence type="ECO:0000256" key="5">
    <source>
        <dbReference type="ARBA" id="ARBA00022496"/>
    </source>
</evidence>
<dbReference type="SUPFAM" id="SSF56935">
    <property type="entry name" value="Porins"/>
    <property type="match status" value="1"/>
</dbReference>
<dbReference type="PROSITE" id="PS52016">
    <property type="entry name" value="TONB_DEPENDENT_REC_3"/>
    <property type="match status" value="1"/>
</dbReference>
<dbReference type="EMBL" id="CP044205">
    <property type="protein sequence ID" value="QFY43066.1"/>
    <property type="molecule type" value="Genomic_DNA"/>
</dbReference>
<evidence type="ECO:0000256" key="9">
    <source>
        <dbReference type="ARBA" id="ARBA00023065"/>
    </source>
</evidence>
<feature type="domain" description="Secretin/TonB short N-terminal" evidence="16">
    <location>
        <begin position="66"/>
        <end position="117"/>
    </location>
</feature>
<dbReference type="InParanoid" id="A0A5Q0BMU7"/>
<evidence type="ECO:0000256" key="4">
    <source>
        <dbReference type="ARBA" id="ARBA00022452"/>
    </source>
</evidence>
<evidence type="ECO:0000313" key="17">
    <source>
        <dbReference type="EMBL" id="QFY43066.1"/>
    </source>
</evidence>
<gene>
    <name evidence="17" type="ORF">F6R98_10920</name>
</gene>
<keyword evidence="10 15" id="KW-0798">TonB box</keyword>
<dbReference type="Gene3D" id="3.55.50.30">
    <property type="match status" value="1"/>
</dbReference>
<dbReference type="Pfam" id="PF07715">
    <property type="entry name" value="Plug"/>
    <property type="match status" value="1"/>
</dbReference>
<evidence type="ECO:0000256" key="3">
    <source>
        <dbReference type="ARBA" id="ARBA00022448"/>
    </source>
</evidence>
<sequence length="842" mass="91285">MPSIRFSPGNTCKTAGGSRLFATSLVSVIMAVTVSTACAEEAMHVFSIAAQPLSSALQQLARQSGAPLFFAEQTVAAKRSNRVKGSYTTRQALKKLLFGTGLSYAITPDGAVSVKPEDAPVQAPFNLLPAVMVAGPDEDAGPDEGDDRYLMDHSSTANKMDTPIMQTPFGIQGTTHRTMDDQQAISVQDAIGPNVSAIVPSPSALSFQTFSIRGFNTGNNIYMNGLRMLDSMGFDTNNLQSVDVLKGASAMLYGQVQPGGIVNMNLKRPSETSYYSLQQQFGSYGMYRTTADATGALTPDKTVLYRINGQYYDTGSFINHGATQDVLVAPSLTWHPVDRFKLNLDYQYQDRAIVEYPGLPAIGNRPAALPVNTYLGDASFTTSPIMRQKRNYIGYDWIFEMSRDWSVVNRFYYQYQEMQDSYSGITALNPITGGATRMMNVGQWPQGTIATNLDLRGKFETGVITHSALLGFDYYHMNEPVTPFNFGLGGYPAGAFNIYNPATYTGTGVPANTKPLYIQSALGWTAAYAQDQISFFDDRLHLLIGGRYDSLVMGNGFGSPSLAEATHRQNPGNATSTVSAWNPRVGITYQPAPWLSIYGNFTQAISPNVSSPGGGNSPYPPSYATQYEGGVKMEFFDKSLMVTLAAFDIAKTNVIIEGTNLFSAPTLYVNGMPTFLPAAAESRGVELDITGRLSDHWSVIANYTHDDVWYTSGQPYIASGPNATLTTEYAVAGLRLPNAPADMGNFWAKYDADGDFTGMSAALGVQALGIQEGDNANSFQLPAYAIVNAMASYSFPFLGNRVTAQLNIKNIFDKTYYAAATNRYNILPGTPLNAMGLLRVEF</sequence>
<dbReference type="Proteomes" id="UP000325755">
    <property type="component" value="Chromosome"/>
</dbReference>
<keyword evidence="18" id="KW-1185">Reference proteome</keyword>
<dbReference type="InterPro" id="IPR039426">
    <property type="entry name" value="TonB-dep_rcpt-like"/>
</dbReference>
<dbReference type="InterPro" id="IPR037066">
    <property type="entry name" value="Plug_dom_sf"/>
</dbReference>
<keyword evidence="3 14" id="KW-0813">Transport</keyword>
<dbReference type="OrthoDB" id="127311at2"/>
<evidence type="ECO:0000256" key="11">
    <source>
        <dbReference type="ARBA" id="ARBA00023136"/>
    </source>
</evidence>
<dbReference type="InterPro" id="IPR012910">
    <property type="entry name" value="Plug_dom"/>
</dbReference>
<organism evidence="17 18">
    <name type="scientific">Candidatus Methylospira mobilis</name>
    <dbReference type="NCBI Taxonomy" id="1808979"/>
    <lineage>
        <taxon>Bacteria</taxon>
        <taxon>Pseudomonadati</taxon>
        <taxon>Pseudomonadota</taxon>
        <taxon>Gammaproteobacteria</taxon>
        <taxon>Methylococcales</taxon>
        <taxon>Methylococcaceae</taxon>
        <taxon>Candidatus Methylospira</taxon>
    </lineage>
</organism>
<evidence type="ECO:0000256" key="7">
    <source>
        <dbReference type="ARBA" id="ARBA00022729"/>
    </source>
</evidence>
<evidence type="ECO:0000259" key="16">
    <source>
        <dbReference type="SMART" id="SM00965"/>
    </source>
</evidence>
<dbReference type="Gene3D" id="2.40.170.20">
    <property type="entry name" value="TonB-dependent receptor, beta-barrel domain"/>
    <property type="match status" value="1"/>
</dbReference>
<keyword evidence="11 14" id="KW-0472">Membrane</keyword>
<keyword evidence="12 17" id="KW-0675">Receptor</keyword>
<evidence type="ECO:0000256" key="2">
    <source>
        <dbReference type="ARBA" id="ARBA00009810"/>
    </source>
</evidence>
<evidence type="ECO:0000256" key="10">
    <source>
        <dbReference type="ARBA" id="ARBA00023077"/>
    </source>
</evidence>